<feature type="compositionally biased region" description="Polar residues" evidence="1">
    <location>
        <begin position="451"/>
        <end position="469"/>
    </location>
</feature>
<dbReference type="OrthoDB" id="3215774at2759"/>
<feature type="compositionally biased region" description="Basic and acidic residues" evidence="1">
    <location>
        <begin position="69"/>
        <end position="79"/>
    </location>
</feature>
<feature type="compositionally biased region" description="Low complexity" evidence="1">
    <location>
        <begin position="263"/>
        <end position="277"/>
    </location>
</feature>
<name>A0A0B7FVA3_THACB</name>
<feature type="compositionally biased region" description="Polar residues" evidence="1">
    <location>
        <begin position="242"/>
        <end position="262"/>
    </location>
</feature>
<dbReference type="EMBL" id="LN679142">
    <property type="protein sequence ID" value="CEL60163.1"/>
    <property type="molecule type" value="Genomic_DNA"/>
</dbReference>
<feature type="region of interest" description="Disordered" evidence="1">
    <location>
        <begin position="423"/>
        <end position="500"/>
    </location>
</feature>
<evidence type="ECO:0000313" key="3">
    <source>
        <dbReference type="Proteomes" id="UP000059188"/>
    </source>
</evidence>
<sequence>MTKNSGGSGSGPESGNGSGSSSGGSGGTARPKPTHDSSESITFTFSSRNSPFAQLSPPGSVKFVSSKRRGSESSRDRPNRKQQSSQPSGWIALSPLKPVTELSPPLFDTPSSHNTSLTRATKTTAVFSSRAPNNTRISPRLSLMAQHHHATSPHPSFNTPPQLVTPPPQDPFGQLRRSVDDSYFPLMPSPSQHSSGLRSKPKKASSSKLSTQTSRPNVEQARPVHSSSHNTSSSIPSGPRKPSTSESTPRVLSRTGHQSVGNSSALVSVTKSSSSSTPTQRKAQEPVSPHSKISPQPPQPSQLKPSSPPAQPSIDAFRDCFGVLTERIENVFPTRPRQRTSRSNSGGSENISTIGSGPSMNDFQRRWTRRWIRRALRGVGSMSSGSTSSGSASAGACRIRGGRNKTGSPSMVNTMIYLGLGSGSGSGSDAREAGRSVGSGSQDSLDRVRISRSNAPSPSNSGAGNNTVASMDRVLNEGNPDVIEEVQPPNAMTMQPTAAA</sequence>
<feature type="compositionally biased region" description="Gly residues" evidence="1">
    <location>
        <begin position="1"/>
        <end position="27"/>
    </location>
</feature>
<evidence type="ECO:0000313" key="2">
    <source>
        <dbReference type="EMBL" id="CEL60163.1"/>
    </source>
</evidence>
<reference evidence="2 3" key="1">
    <citation type="submission" date="2014-11" db="EMBL/GenBank/DDBJ databases">
        <authorList>
            <person name="Wibberg Daniel"/>
        </authorList>
    </citation>
    <scope>NUCLEOTIDE SEQUENCE [LARGE SCALE GENOMIC DNA]</scope>
    <source>
        <strain evidence="2">Rhizoctonia solani AG1-IB 7/3/14</strain>
    </source>
</reference>
<feature type="compositionally biased region" description="Low complexity" evidence="1">
    <location>
        <begin position="379"/>
        <end position="399"/>
    </location>
</feature>
<feature type="compositionally biased region" description="Polar residues" evidence="1">
    <location>
        <begin position="109"/>
        <end position="137"/>
    </location>
</feature>
<evidence type="ECO:0000256" key="1">
    <source>
        <dbReference type="SAM" id="MobiDB-lite"/>
    </source>
</evidence>
<feature type="compositionally biased region" description="Pro residues" evidence="1">
    <location>
        <begin position="295"/>
        <end position="311"/>
    </location>
</feature>
<feature type="region of interest" description="Disordered" evidence="1">
    <location>
        <begin position="379"/>
        <end position="411"/>
    </location>
</feature>
<accession>A0A0B7FVA3</accession>
<feature type="compositionally biased region" description="Polar residues" evidence="1">
    <location>
        <begin position="39"/>
        <end position="53"/>
    </location>
</feature>
<feature type="region of interest" description="Disordered" evidence="1">
    <location>
        <begin position="329"/>
        <end position="363"/>
    </location>
</feature>
<feature type="compositionally biased region" description="Polar residues" evidence="1">
    <location>
        <begin position="490"/>
        <end position="500"/>
    </location>
</feature>
<keyword evidence="3" id="KW-1185">Reference proteome</keyword>
<dbReference type="Proteomes" id="UP000059188">
    <property type="component" value="Unassembled WGS sequence"/>
</dbReference>
<feature type="compositionally biased region" description="Polar residues" evidence="1">
    <location>
        <begin position="341"/>
        <end position="362"/>
    </location>
</feature>
<organism evidence="2 3">
    <name type="scientific">Thanatephorus cucumeris (strain AG1-IB / isolate 7/3/14)</name>
    <name type="common">Lettuce bottom rot fungus</name>
    <name type="synonym">Rhizoctonia solani</name>
    <dbReference type="NCBI Taxonomy" id="1108050"/>
    <lineage>
        <taxon>Eukaryota</taxon>
        <taxon>Fungi</taxon>
        <taxon>Dikarya</taxon>
        <taxon>Basidiomycota</taxon>
        <taxon>Agaricomycotina</taxon>
        <taxon>Agaricomycetes</taxon>
        <taxon>Cantharellales</taxon>
        <taxon>Ceratobasidiaceae</taxon>
        <taxon>Rhizoctonia</taxon>
        <taxon>Rhizoctonia solani AG-1</taxon>
    </lineage>
</organism>
<dbReference type="AlphaFoldDB" id="A0A0B7FVA3"/>
<gene>
    <name evidence="2" type="ORF">RSOLAG1IB_09412</name>
</gene>
<feature type="region of interest" description="Disordered" evidence="1">
    <location>
        <begin position="1"/>
        <end position="315"/>
    </location>
</feature>
<proteinExistence type="predicted"/>
<protein>
    <submittedName>
        <fullName evidence="2">Uncharacterized protein</fullName>
    </submittedName>
</protein>
<feature type="compositionally biased region" description="Low complexity" evidence="1">
    <location>
        <begin position="226"/>
        <end position="237"/>
    </location>
</feature>